<dbReference type="Proteomes" id="UP000243459">
    <property type="component" value="Chromosome 4"/>
</dbReference>
<evidence type="ECO:0000313" key="3">
    <source>
        <dbReference type="Proteomes" id="UP000243459"/>
    </source>
</evidence>
<feature type="compositionally biased region" description="Polar residues" evidence="1">
    <location>
        <begin position="1"/>
        <end position="11"/>
    </location>
</feature>
<sequence>MDGVTRQTFGLSTKAREGRGAAGGHGEGSLRGSTNRPWGAQLGWGRSGGTMGRSWPEAISGAAASGGEERRGCGLLWADLGYRGGATAEAVREEVLLVEGLGGRGLSSLESGGELGCRRWSASLTVEGRRAAVRRSTRQWSERMMVVALRRRSCRRWLSWCGERKVWPGVLDGRGNLANLLDWRIASLWRAGQGIGCVARPCVLMLMVQTVRMGGTGDGGVEVVRVDF</sequence>
<feature type="compositionally biased region" description="Gly residues" evidence="1">
    <location>
        <begin position="20"/>
        <end position="29"/>
    </location>
</feature>
<keyword evidence="3" id="KW-1185">Reference proteome</keyword>
<dbReference type="EMBL" id="CM007384">
    <property type="protein sequence ID" value="ONK72330.1"/>
    <property type="molecule type" value="Genomic_DNA"/>
</dbReference>
<reference evidence="3" key="1">
    <citation type="journal article" date="2017" name="Nat. Commun.">
        <title>The asparagus genome sheds light on the origin and evolution of a young Y chromosome.</title>
        <authorList>
            <person name="Harkess A."/>
            <person name="Zhou J."/>
            <person name="Xu C."/>
            <person name="Bowers J.E."/>
            <person name="Van der Hulst R."/>
            <person name="Ayyampalayam S."/>
            <person name="Mercati F."/>
            <person name="Riccardi P."/>
            <person name="McKain M.R."/>
            <person name="Kakrana A."/>
            <person name="Tang H."/>
            <person name="Ray J."/>
            <person name="Groenendijk J."/>
            <person name="Arikit S."/>
            <person name="Mathioni S.M."/>
            <person name="Nakano M."/>
            <person name="Shan H."/>
            <person name="Telgmann-Rauber A."/>
            <person name="Kanno A."/>
            <person name="Yue Z."/>
            <person name="Chen H."/>
            <person name="Li W."/>
            <person name="Chen Y."/>
            <person name="Xu X."/>
            <person name="Zhang Y."/>
            <person name="Luo S."/>
            <person name="Chen H."/>
            <person name="Gao J."/>
            <person name="Mao Z."/>
            <person name="Pires J.C."/>
            <person name="Luo M."/>
            <person name="Kudrna D."/>
            <person name="Wing R.A."/>
            <person name="Meyers B.C."/>
            <person name="Yi K."/>
            <person name="Kong H."/>
            <person name="Lavrijsen P."/>
            <person name="Sunseri F."/>
            <person name="Falavigna A."/>
            <person name="Ye Y."/>
            <person name="Leebens-Mack J.H."/>
            <person name="Chen G."/>
        </authorList>
    </citation>
    <scope>NUCLEOTIDE SEQUENCE [LARGE SCALE GENOMIC DNA]</scope>
    <source>
        <strain evidence="3">cv. DH0086</strain>
    </source>
</reference>
<dbReference type="Gramene" id="ONK72330">
    <property type="protein sequence ID" value="ONK72330"/>
    <property type="gene ID" value="A4U43_C04F18220"/>
</dbReference>
<dbReference type="AlphaFoldDB" id="A0A5P1F757"/>
<name>A0A5P1F757_ASPOF</name>
<accession>A0A5P1F757</accession>
<evidence type="ECO:0000256" key="1">
    <source>
        <dbReference type="SAM" id="MobiDB-lite"/>
    </source>
</evidence>
<evidence type="ECO:0000313" key="2">
    <source>
        <dbReference type="EMBL" id="ONK72330.1"/>
    </source>
</evidence>
<gene>
    <name evidence="2" type="ORF">A4U43_C04F18220</name>
</gene>
<feature type="region of interest" description="Disordered" evidence="1">
    <location>
        <begin position="1"/>
        <end position="40"/>
    </location>
</feature>
<proteinExistence type="predicted"/>
<protein>
    <submittedName>
        <fullName evidence="2">Uncharacterized protein</fullName>
    </submittedName>
</protein>
<organism evidence="2 3">
    <name type="scientific">Asparagus officinalis</name>
    <name type="common">Garden asparagus</name>
    <dbReference type="NCBI Taxonomy" id="4686"/>
    <lineage>
        <taxon>Eukaryota</taxon>
        <taxon>Viridiplantae</taxon>
        <taxon>Streptophyta</taxon>
        <taxon>Embryophyta</taxon>
        <taxon>Tracheophyta</taxon>
        <taxon>Spermatophyta</taxon>
        <taxon>Magnoliopsida</taxon>
        <taxon>Liliopsida</taxon>
        <taxon>Asparagales</taxon>
        <taxon>Asparagaceae</taxon>
        <taxon>Asparagoideae</taxon>
        <taxon>Asparagus</taxon>
    </lineage>
</organism>